<sequence>MSSASCFGTLFRPVQHPTTSALLCVILVLSAAAGLGWRHSLSLIWNHTFMTQFYFWNVLTGSFVETSVFKLVASLIGVAGLGPAAEDSLGHLGLGAFVLCVGLVSGFVTSCGIFMGYIVTRQEYLLDLELHGSFGVLAALAVAAAQQDASATLLPAGRAPWFPTRYLPLLLVTASAMCRALSVPVVAKDFPFVVVGAYASWVYLRFFAHLVLGAPSGDVTEDFQLVNFFPLPCRRVVKPMCDFTYGVFLLLGCFKGRAARLPVSVVDGQGGVDPLVVATLPTPARKDPIAERRRARAMKLLDEKFATLNAKPANRWDDDEGWEAEKGAGSTAAAIGLAPRKPALAPPAKDASVPQARAGGAIGAGGAEEDDDWGMAGGEDKEDDDDDGGDAEEGEVKSAAPPSTSSSG</sequence>
<dbReference type="OMA" id="EIHFWEV"/>
<name>D8LIB0_ECTSI</name>
<feature type="transmembrane region" description="Helical" evidence="6">
    <location>
        <begin position="130"/>
        <end position="146"/>
    </location>
</feature>
<feature type="compositionally biased region" description="Acidic residues" evidence="5">
    <location>
        <begin position="380"/>
        <end position="393"/>
    </location>
</feature>
<dbReference type="InParanoid" id="D8LIB0"/>
<feature type="transmembrane region" description="Helical" evidence="6">
    <location>
        <begin position="166"/>
        <end position="186"/>
    </location>
</feature>
<dbReference type="GO" id="GO:0005794">
    <property type="term" value="C:Golgi apparatus"/>
    <property type="evidence" value="ECO:0007669"/>
    <property type="project" value="TreeGrafter"/>
</dbReference>
<evidence type="ECO:0000256" key="5">
    <source>
        <dbReference type="SAM" id="MobiDB-lite"/>
    </source>
</evidence>
<evidence type="ECO:0000313" key="8">
    <source>
        <dbReference type="Proteomes" id="UP000002630"/>
    </source>
</evidence>
<evidence type="ECO:0000256" key="4">
    <source>
        <dbReference type="ARBA" id="ARBA00023136"/>
    </source>
</evidence>
<dbReference type="eggNOG" id="KOG2890">
    <property type="taxonomic scope" value="Eukaryota"/>
</dbReference>
<keyword evidence="3 6" id="KW-1133">Transmembrane helix</keyword>
<protein>
    <recommendedName>
        <fullName evidence="9">Transmembrane protein 115</fullName>
    </recommendedName>
</protein>
<feature type="transmembrane region" description="Helical" evidence="6">
    <location>
        <begin position="53"/>
        <end position="82"/>
    </location>
</feature>
<proteinExistence type="predicted"/>
<dbReference type="Proteomes" id="UP000002630">
    <property type="component" value="Linkage Group LG25"/>
</dbReference>
<evidence type="ECO:0000256" key="1">
    <source>
        <dbReference type="ARBA" id="ARBA00004141"/>
    </source>
</evidence>
<feature type="transmembrane region" description="Helical" evidence="6">
    <location>
        <begin position="94"/>
        <end position="118"/>
    </location>
</feature>
<dbReference type="EMBL" id="FN648388">
    <property type="protein sequence ID" value="CBN79413.1"/>
    <property type="molecule type" value="Genomic_DNA"/>
</dbReference>
<evidence type="ECO:0000313" key="7">
    <source>
        <dbReference type="EMBL" id="CBN79413.1"/>
    </source>
</evidence>
<reference evidence="7 8" key="1">
    <citation type="journal article" date="2010" name="Nature">
        <title>The Ectocarpus genome and the independent evolution of multicellularity in brown algae.</title>
        <authorList>
            <person name="Cock J.M."/>
            <person name="Sterck L."/>
            <person name="Rouze P."/>
            <person name="Scornet D."/>
            <person name="Allen A.E."/>
            <person name="Amoutzias G."/>
            <person name="Anthouard V."/>
            <person name="Artiguenave F."/>
            <person name="Aury J.M."/>
            <person name="Badger J.H."/>
            <person name="Beszteri B."/>
            <person name="Billiau K."/>
            <person name="Bonnet E."/>
            <person name="Bothwell J.H."/>
            <person name="Bowler C."/>
            <person name="Boyen C."/>
            <person name="Brownlee C."/>
            <person name="Carrano C.J."/>
            <person name="Charrier B."/>
            <person name="Cho G.Y."/>
            <person name="Coelho S.M."/>
            <person name="Collen J."/>
            <person name="Corre E."/>
            <person name="Da Silva C."/>
            <person name="Delage L."/>
            <person name="Delaroque N."/>
            <person name="Dittami S.M."/>
            <person name="Doulbeau S."/>
            <person name="Elias M."/>
            <person name="Farnham G."/>
            <person name="Gachon C.M."/>
            <person name="Gschloessl B."/>
            <person name="Heesch S."/>
            <person name="Jabbari K."/>
            <person name="Jubin C."/>
            <person name="Kawai H."/>
            <person name="Kimura K."/>
            <person name="Kloareg B."/>
            <person name="Kupper F.C."/>
            <person name="Lang D."/>
            <person name="Le Bail A."/>
            <person name="Leblanc C."/>
            <person name="Lerouge P."/>
            <person name="Lohr M."/>
            <person name="Lopez P.J."/>
            <person name="Martens C."/>
            <person name="Maumus F."/>
            <person name="Michel G."/>
            <person name="Miranda-Saavedra D."/>
            <person name="Morales J."/>
            <person name="Moreau H."/>
            <person name="Motomura T."/>
            <person name="Nagasato C."/>
            <person name="Napoli C.A."/>
            <person name="Nelson D.R."/>
            <person name="Nyvall-Collen P."/>
            <person name="Peters A.F."/>
            <person name="Pommier C."/>
            <person name="Potin P."/>
            <person name="Poulain J."/>
            <person name="Quesneville H."/>
            <person name="Read B."/>
            <person name="Rensing S.A."/>
            <person name="Ritter A."/>
            <person name="Rousvoal S."/>
            <person name="Samanta M."/>
            <person name="Samson G."/>
            <person name="Schroeder D.C."/>
            <person name="Segurens B."/>
            <person name="Strittmatter M."/>
            <person name="Tonon T."/>
            <person name="Tregear J.W."/>
            <person name="Valentin K."/>
            <person name="von Dassow P."/>
            <person name="Yamagishi T."/>
            <person name="Van de Peer Y."/>
            <person name="Wincker P."/>
        </authorList>
    </citation>
    <scope>NUCLEOTIDE SEQUENCE [LARGE SCALE GENOMIC DNA]</scope>
    <source>
        <strain evidence="8">Ec32 / CCAP1310/4</strain>
    </source>
</reference>
<feature type="region of interest" description="Disordered" evidence="5">
    <location>
        <begin position="342"/>
        <end position="408"/>
    </location>
</feature>
<comment type="subcellular location">
    <subcellularLocation>
        <location evidence="1">Membrane</location>
        <topology evidence="1">Multi-pass membrane protein</topology>
    </subcellularLocation>
</comment>
<dbReference type="AlphaFoldDB" id="D8LIB0"/>
<dbReference type="STRING" id="2880.D8LIB0"/>
<dbReference type="InterPro" id="IPR035952">
    <property type="entry name" value="Rhomboid-like_sf"/>
</dbReference>
<keyword evidence="4 6" id="KW-0472">Membrane</keyword>
<dbReference type="SUPFAM" id="SSF144091">
    <property type="entry name" value="Rhomboid-like"/>
    <property type="match status" value="1"/>
</dbReference>
<dbReference type="SMART" id="SM01160">
    <property type="entry name" value="DUF1751"/>
    <property type="match status" value="1"/>
</dbReference>
<dbReference type="Gene3D" id="1.20.1540.10">
    <property type="entry name" value="Rhomboid-like"/>
    <property type="match status" value="1"/>
</dbReference>
<dbReference type="PANTHER" id="PTHR13377">
    <property type="entry name" value="PLACENTAL PROTEIN 6"/>
    <property type="match status" value="1"/>
</dbReference>
<dbReference type="OrthoDB" id="73612at2759"/>
<dbReference type="GO" id="GO:0006890">
    <property type="term" value="P:retrograde vesicle-mediated transport, Golgi to endoplasmic reticulum"/>
    <property type="evidence" value="ECO:0007669"/>
    <property type="project" value="InterPro"/>
</dbReference>
<keyword evidence="8" id="KW-1185">Reference proteome</keyword>
<keyword evidence="2 6" id="KW-0812">Transmembrane</keyword>
<feature type="transmembrane region" description="Helical" evidence="6">
    <location>
        <begin position="20"/>
        <end position="41"/>
    </location>
</feature>
<dbReference type="Pfam" id="PF08551">
    <property type="entry name" value="DUF1751"/>
    <property type="match status" value="1"/>
</dbReference>
<evidence type="ECO:0000256" key="3">
    <source>
        <dbReference type="ARBA" id="ARBA00022989"/>
    </source>
</evidence>
<feature type="transmembrane region" description="Helical" evidence="6">
    <location>
        <begin position="193"/>
        <end position="216"/>
    </location>
</feature>
<accession>D8LIB0</accession>
<dbReference type="EMBL" id="FN649750">
    <property type="protein sequence ID" value="CBN79413.1"/>
    <property type="molecule type" value="Genomic_DNA"/>
</dbReference>
<evidence type="ECO:0000256" key="6">
    <source>
        <dbReference type="SAM" id="Phobius"/>
    </source>
</evidence>
<evidence type="ECO:0008006" key="9">
    <source>
        <dbReference type="Google" id="ProtNLM"/>
    </source>
</evidence>
<gene>
    <name evidence="7" type="ORF">Esi_0210_0012</name>
</gene>
<dbReference type="InterPro" id="IPR013861">
    <property type="entry name" value="TMEM115/Pdh1/Rbl19"/>
</dbReference>
<evidence type="ECO:0000256" key="2">
    <source>
        <dbReference type="ARBA" id="ARBA00022692"/>
    </source>
</evidence>
<dbReference type="GO" id="GO:0016020">
    <property type="term" value="C:membrane"/>
    <property type="evidence" value="ECO:0007669"/>
    <property type="project" value="UniProtKB-SubCell"/>
</dbReference>
<dbReference type="PANTHER" id="PTHR13377:SF3">
    <property type="entry name" value="TRANSMEMBRANE PROTEIN 115"/>
    <property type="match status" value="1"/>
</dbReference>
<organism evidence="7 8">
    <name type="scientific">Ectocarpus siliculosus</name>
    <name type="common">Brown alga</name>
    <name type="synonym">Conferva siliculosa</name>
    <dbReference type="NCBI Taxonomy" id="2880"/>
    <lineage>
        <taxon>Eukaryota</taxon>
        <taxon>Sar</taxon>
        <taxon>Stramenopiles</taxon>
        <taxon>Ochrophyta</taxon>
        <taxon>PX clade</taxon>
        <taxon>Phaeophyceae</taxon>
        <taxon>Ectocarpales</taxon>
        <taxon>Ectocarpaceae</taxon>
        <taxon>Ectocarpus</taxon>
    </lineage>
</organism>